<feature type="compositionally biased region" description="Polar residues" evidence="1">
    <location>
        <begin position="2262"/>
        <end position="2289"/>
    </location>
</feature>
<feature type="region of interest" description="Disordered" evidence="1">
    <location>
        <begin position="2178"/>
        <end position="2428"/>
    </location>
</feature>
<feature type="compositionally biased region" description="Low complexity" evidence="1">
    <location>
        <begin position="1347"/>
        <end position="1366"/>
    </location>
</feature>
<feature type="compositionally biased region" description="Polar residues" evidence="1">
    <location>
        <begin position="2518"/>
        <end position="2533"/>
    </location>
</feature>
<feature type="compositionally biased region" description="Polar residues" evidence="1">
    <location>
        <begin position="2557"/>
        <end position="2579"/>
    </location>
</feature>
<feature type="compositionally biased region" description="Polar residues" evidence="1">
    <location>
        <begin position="306"/>
        <end position="316"/>
    </location>
</feature>
<feature type="compositionally biased region" description="Polar residues" evidence="1">
    <location>
        <begin position="393"/>
        <end position="403"/>
    </location>
</feature>
<feature type="compositionally biased region" description="Polar residues" evidence="1">
    <location>
        <begin position="164"/>
        <end position="199"/>
    </location>
</feature>
<feature type="compositionally biased region" description="Basic and acidic residues" evidence="1">
    <location>
        <begin position="3391"/>
        <end position="3401"/>
    </location>
</feature>
<feature type="compositionally biased region" description="Basic and acidic residues" evidence="1">
    <location>
        <begin position="1510"/>
        <end position="1521"/>
    </location>
</feature>
<feature type="compositionally biased region" description="Basic and acidic residues" evidence="1">
    <location>
        <begin position="686"/>
        <end position="699"/>
    </location>
</feature>
<feature type="compositionally biased region" description="Polar residues" evidence="1">
    <location>
        <begin position="1522"/>
        <end position="1535"/>
    </location>
</feature>
<feature type="compositionally biased region" description="Basic and acidic residues" evidence="1">
    <location>
        <begin position="662"/>
        <end position="671"/>
    </location>
</feature>
<feature type="compositionally biased region" description="Pro residues" evidence="1">
    <location>
        <begin position="2671"/>
        <end position="2685"/>
    </location>
</feature>
<feature type="compositionally biased region" description="Polar residues" evidence="1">
    <location>
        <begin position="2136"/>
        <end position="2145"/>
    </location>
</feature>
<feature type="region of interest" description="Disordered" evidence="1">
    <location>
        <begin position="2038"/>
        <end position="2068"/>
    </location>
</feature>
<feature type="compositionally biased region" description="Basic and acidic residues" evidence="1">
    <location>
        <begin position="717"/>
        <end position="727"/>
    </location>
</feature>
<feature type="compositionally biased region" description="Polar residues" evidence="1">
    <location>
        <begin position="3235"/>
        <end position="3250"/>
    </location>
</feature>
<evidence type="ECO:0000256" key="1">
    <source>
        <dbReference type="SAM" id="MobiDB-lite"/>
    </source>
</evidence>
<feature type="compositionally biased region" description="Polar residues" evidence="1">
    <location>
        <begin position="1543"/>
        <end position="1555"/>
    </location>
</feature>
<keyword evidence="3" id="KW-1185">Reference proteome</keyword>
<feature type="compositionally biased region" description="Low complexity" evidence="1">
    <location>
        <begin position="3018"/>
        <end position="3056"/>
    </location>
</feature>
<feature type="compositionally biased region" description="Polar residues" evidence="1">
    <location>
        <begin position="2887"/>
        <end position="2897"/>
    </location>
</feature>
<feature type="compositionally biased region" description="Polar residues" evidence="1">
    <location>
        <begin position="1210"/>
        <end position="1243"/>
    </location>
</feature>
<feature type="compositionally biased region" description="Low complexity" evidence="1">
    <location>
        <begin position="2588"/>
        <end position="2613"/>
    </location>
</feature>
<feature type="compositionally biased region" description="Polar residues" evidence="1">
    <location>
        <begin position="3111"/>
        <end position="3124"/>
    </location>
</feature>
<feature type="region of interest" description="Disordered" evidence="1">
    <location>
        <begin position="3018"/>
        <end position="3566"/>
    </location>
</feature>
<sequence>MSGPFRFNQQPAQSPLERVASPFSAAGGQPVSYKTNVNRAKTKKWVEAKKNAYDGDDWGDYDEYDEYGVDTTPPPEPAPASNPRYYGQRPQYDTPTRSFTDPSQQLPLPKARKNSFDAGEEQRSFSAAVPHPQQQGYAQQPQYGQQPPPPLQTGGMGREIAEASPQSSNFSPSAVPQPLQTRMSTGPAEVQSSPTTTQFPPRKSSIGQGNAPPGPIDFVPVATSPRERTGSQDKPLPFIRPADIYKRVEEERRRESMESQSRPSLDSLSSRPKDEPTSPITDRRNLQPLETVAERKSEYLGDLNVAPQQTASTEPQRSQHDRVPSALKGIDTFDNDFWSSGPDLQAPASHAPVASPTQDQGFRSVVDQAFTRSDESRSVPPTPISKDSDSDLNRSNTGSTSGISPIMSRVPSSATAALKSRGLGDGSTPVIAEEPHEAGTSVSRPTSGNLAQAPHPFQGHTRNVSSTSLPRSGLATPTGRDSPARSPAFGPQKTLPEPEIAQIATDSPDSPDAMRGGLTGPDSAYATREEDIATAMLSSPVRGAPELGAAEKQSQDAFLESHNAQSPISDALPRDRSESPSKGRVQALAGKFGEVSHSRRGSTQSNISRNSVQSWERSHDNSRAPSPTKGSPSKPGSPKKEFRPHLPGGWESYAITTPAPVERSEAEKGLGAEKASGSSSLAQVDHAQEDRGRAIDKNDNSSALGEIDLTPTTTKHQAREVEQRAEDPISALKNAGAAMTESLKSAVGLGSSNESTEEHGRRAYGDVYMSRPLHTERTESALSSIPPTPPAKDTPASEFPPTPPLKETAPELLPRPERPTFAAQLSTDPSADDQESDRLRKEIVASLSPLRTATVPSSDPDHNSLRPDSKDADRASSILDSYYAELDRESPRTSNDLDRDVPELAPLKSASSAHSSTPKQLVTLNHRFSWETNAPQLMTSENKQESTAVPEPTKGAQTEKPSSPTIERAVEEEQKQWSEGIPEDPYFGPGHTFTVTKPEPMTDAELAARAPTPPLDMGASLISPPTREQTRSPGLHIVNSAVDPEAVDLPPRWSAEHSSQPPKVEKGAEKELSAVSPPLRQLEEQQETNPAVSAHTALTGSTEAPGSSANHEPEAKSPTSPKSPSSDKPLGAREIATIGSAAERIATYNKTREQWATTDHGLSDWITATFDADPSLGTQAAQPLPPQLRPQSGTFRHKHTASLAMLGKFTGSSNNQSSGASPEQYNSAGAQVPISSGSPTAGPSKSFLGRTGSHSIQTQQMQAKGKDLLHTAGVLSGKGMTSAKGLFAKGKSRFNRDKDSAHSREASRELESVTTPTTTENAVTDSPVEQKRRRRFSPFRRSRSRPRSASANLPSTTSLVSTNSLTAPSDGIPDVPKAFQGQRPHSYHAPDLGIHPAYRGLSDQLILTSPSYGDRSAIQASPTISRFVTETEVQDDTVPPVPPIPAGIENERRGRRRQSWGNASSMLQSVMRHATPPAKGSRSVGASPIVAQFDVPSRASASVLAAHEVPPRAHWNNDDSNKSISPRSRHSSPTTKGLWMGDTSPTLAARTSTQIDKLEKGEEHQPALPKDTDGTLGPADLVQLSQDHDGPVFSGAQEPGNDISTLDRTRQLLKQSPDSPKRGARVPWPGSLLSTSKSNASSNSQSIEKDEAPLPQEFVMQLSGDISPLLHSSKASLQEVSDDEFEMLSPAGTGIPIDQVEQRLRWETELIGADDVSDEEDNVQIINKRSQPLVTHKGDAAAAVTTDDEISQKTSSQHVDSNRGPALGYQEEQASPEAKTSGAGDVSPTSIQTDSSMINAAPSQALDLQSALESKVIGAGDVSPVSTESSVFIAPPPKGAADKIGDDVVGEAWTRPSIERFYTAGVGFDIQSPQEKTSGSDVDEAVAERPRIERFETAQDGAQGSSELTIPRIRQPASRYANVLASEPVVSYKEYIGSSSSSSDNLLEVSSGKPQASSAALTPQRAELNPEADMRSATRRVSATQLQVVHAVEEYAASNSSLASWDQDSNAADAISEPSAVVTMKDESNLVTPVAQVPRNASHHGQSADQAGNSGNGSSQSAPNGYFNEHLTVGSVHQGYQNPTSTQNMTVPERSKSLLSIISSAVSSVPISPASSNAGRSTPSTIHRMQRDFSNAKKSNLTDTQIPEEPTSAKDEQTPTARDEDYDLYADHNGVVKDVRDGNGQPLRIVSTPNPAPAQLARTTTGASSIATAPDIQDSPGRRYSFDRPMSFVSGPQDDDGRPQDQINQPLAGSVAAPMVPPQSQRKSQHHLQASSGAIYSNFEPTQDTHWPPGEGSSQPPAPPAQKPQQPEQPIQHHPPAKVVRQPTRFVPHSRDDDEDKEDDEPRAKQVSNPPQQRTPPAISSGQMPSNEVPRTPNMQDSRAVLNHQAQNRSVSAPLQHMVMSGQDHRVVSQPLASPPARTAPGPRNEFEYQQQMMQLQAKYPRFRGNESQGVNAPQSGPAVSSPPAPEKPASKPRLAAAIKGIVGRTSPNAPPPSDVPAQPSNLVPTVPPIEASRTGSFVSAVSSLSREPNTGPPPNGPSVGIAGPQRPPSLGADSQYSHVSQGSTKVQPAQSRQDLSMLPIPPQFQSLHPQQLLPQQAQLAPPQQSEQSQGHRASTGATPDAGKKKRFSAFTGLFGKSNPAAELQGKFKLSREEKKAQKAQKHTSQPLPPSQPAQQWPPPNTQFIGLQHPKISLGHEVAQNGRAMQPMDPRFGPSHGPPQMHSQIAHTMQQPQGQPQFTQPQVQSQGQQGYPPQQHRPSMQTDEGSAYLRTKQLAEEHRARQAAGQPPRPVYDNPNSVGLPRPSSEQPQQPSRQSVQRLLPSNGYYYPEKPPPEQGAYTSSYEEQQRVLHLRQHQQLEAERRHNAGLPRSPSEQGAFGPSGAPRQQQQQSPLTEQGAYGAEQALREQALQQRQEPSFEHGAYGASQEERQRLRQQSNPPLPGPEAFGRSQIHYDQIQQHGPPQRTMIPPQHERQQIPPYHQQGAMTRDEHIRQQELELAHHRWQQQQMQLRQFHLQQQAQLAAQQQQQQATDRSISVPLLSQASPPASPVAQRHVSQPEPQYETPPIPGAYGPVQGVFVSPLDQPHAYSTPHDQFRRQESDPHMQPISPQISAPSQMSQSGRHHSDASSVSVVSPIAGPSPEPGQDLEQRQQRPRMPSIAEVHQQAPPQQVPSQQAAPQPQPWHMNFPPGTTEQDIVRARQKQFFQQHFASQQQAQAERLAAPPSPRVSPDKQSPPFSAPLQQAQEQAGGFREVLPRKSPQPYAAPQTAPLERRSPQPLQQSPSHPRDGAGWPLNSPPGSAEPQYANAGPRPLSNGPHTPRQPADFDQRSAYVEDPRQTAFDQRRHEPTPPNESQRVPPPAQEPQYEDSVPDEAPPSYDGPGVPNDGMEKSNPERPRPPNIITQPSDRGRQQDGRPRQASLGLMQHPQPASMAASPQRTAPDMGAESLRRQMLQQEEHARMERIQRSQMQAAQRQREQQEREAARARAQELERSVSGGGRVGSLRSVRGSHNGGTPGWERRGLQGGNSRPVFELPAVEDDEPVMRATSFPGQEWVPPMYVDD</sequence>
<feature type="compositionally biased region" description="Low complexity" evidence="1">
    <location>
        <begin position="2307"/>
        <end position="2318"/>
    </location>
</feature>
<feature type="compositionally biased region" description="Pro residues" evidence="1">
    <location>
        <begin position="786"/>
        <end position="804"/>
    </location>
</feature>
<feature type="region of interest" description="Disordered" evidence="1">
    <location>
        <begin position="1936"/>
        <end position="1977"/>
    </location>
</feature>
<comment type="caution">
    <text evidence="2">The sequence shown here is derived from an EMBL/GenBank/DDBJ whole genome shotgun (WGS) entry which is preliminary data.</text>
</comment>
<feature type="compositionally biased region" description="Basic and acidic residues" evidence="1">
    <location>
        <begin position="3411"/>
        <end position="3420"/>
    </location>
</feature>
<evidence type="ECO:0000313" key="2">
    <source>
        <dbReference type="EMBL" id="KAF3045627.1"/>
    </source>
</evidence>
<feature type="compositionally biased region" description="Low complexity" evidence="1">
    <location>
        <begin position="3206"/>
        <end position="3221"/>
    </location>
</feature>
<feature type="compositionally biased region" description="Polar residues" evidence="1">
    <location>
        <begin position="440"/>
        <end position="450"/>
    </location>
</feature>
<feature type="compositionally biased region" description="Polar residues" evidence="1">
    <location>
        <begin position="1087"/>
        <end position="1110"/>
    </location>
</feature>
<feature type="compositionally biased region" description="Basic and acidic residues" evidence="1">
    <location>
        <begin position="885"/>
        <end position="902"/>
    </location>
</feature>
<feature type="compositionally biased region" description="Low complexity" evidence="1">
    <location>
        <begin position="1116"/>
        <end position="1129"/>
    </location>
</feature>
<reference evidence="2" key="1">
    <citation type="submission" date="2019-04" db="EMBL/GenBank/DDBJ databases">
        <title>Sequencing of skin fungus with MAO and IRED activity.</title>
        <authorList>
            <person name="Marsaioli A.J."/>
            <person name="Bonatto J.M.C."/>
            <person name="Reis Junior O."/>
        </authorList>
    </citation>
    <scope>NUCLEOTIDE SEQUENCE</scope>
    <source>
        <strain evidence="2">28M1</strain>
    </source>
</reference>
<accession>A0A9P5C400</accession>
<feature type="compositionally biased region" description="Low complexity" evidence="1">
    <location>
        <begin position="1631"/>
        <end position="1646"/>
    </location>
</feature>
<feature type="compositionally biased region" description="Low complexity" evidence="1">
    <location>
        <begin position="2047"/>
        <end position="2065"/>
    </location>
</feature>
<proteinExistence type="predicted"/>
<feature type="compositionally biased region" description="Polar residues" evidence="1">
    <location>
        <begin position="1252"/>
        <end position="1262"/>
    </location>
</feature>
<feature type="compositionally biased region" description="Basic and acidic residues" evidence="1">
    <location>
        <begin position="44"/>
        <end position="53"/>
    </location>
</feature>
<feature type="compositionally biased region" description="Low complexity" evidence="1">
    <location>
        <begin position="625"/>
        <end position="636"/>
    </location>
</feature>
<feature type="compositionally biased region" description="Polar residues" evidence="1">
    <location>
        <begin position="601"/>
        <end position="615"/>
    </location>
</feature>
<feature type="compositionally biased region" description="Basic and acidic residues" evidence="1">
    <location>
        <begin position="3328"/>
        <end position="3352"/>
    </location>
</feature>
<feature type="compositionally biased region" description="Low complexity" evidence="1">
    <location>
        <begin position="3168"/>
        <end position="3182"/>
    </location>
</feature>
<feature type="region of interest" description="Disordered" evidence="1">
    <location>
        <begin position="1"/>
        <end position="1134"/>
    </location>
</feature>
<dbReference type="Proteomes" id="UP000758155">
    <property type="component" value="Unassembled WGS sequence"/>
</dbReference>
<feature type="compositionally biased region" description="Basic and acidic residues" evidence="1">
    <location>
        <begin position="859"/>
        <end position="874"/>
    </location>
</feature>
<feature type="compositionally biased region" description="Low complexity" evidence="1">
    <location>
        <begin position="2805"/>
        <end position="2822"/>
    </location>
</feature>
<dbReference type="OrthoDB" id="5151921at2759"/>
<feature type="compositionally biased region" description="Basic and acidic residues" evidence="1">
    <location>
        <begin position="1063"/>
        <end position="1072"/>
    </location>
</feature>
<feature type="region of interest" description="Disordered" evidence="1">
    <location>
        <begin position="1173"/>
        <end position="1391"/>
    </location>
</feature>
<feature type="region of interest" description="Disordered" evidence="1">
    <location>
        <begin position="2443"/>
        <end position="2691"/>
    </location>
</feature>
<feature type="compositionally biased region" description="Polar residues" evidence="1">
    <location>
        <begin position="1952"/>
        <end position="1961"/>
    </location>
</feature>
<protein>
    <recommendedName>
        <fullName evidence="4">SWI-SNF chromatin-remodeling complex protein</fullName>
    </recommendedName>
</protein>
<feature type="compositionally biased region" description="Polar residues" evidence="1">
    <location>
        <begin position="91"/>
        <end position="106"/>
    </location>
</feature>
<feature type="region of interest" description="Disordered" evidence="1">
    <location>
        <begin position="1510"/>
        <end position="1653"/>
    </location>
</feature>
<feature type="compositionally biased region" description="Basic and acidic residues" evidence="1">
    <location>
        <begin position="271"/>
        <end position="285"/>
    </location>
</feature>
<gene>
    <name evidence="2" type="ORF">E8E12_010769</name>
</gene>
<feature type="compositionally biased region" description="Low complexity" evidence="1">
    <location>
        <begin position="2734"/>
        <end position="2758"/>
    </location>
</feature>
<feature type="compositionally biased region" description="Acidic residues" evidence="1">
    <location>
        <begin position="54"/>
        <end position="68"/>
    </location>
</feature>
<feature type="compositionally biased region" description="Polar residues" evidence="1">
    <location>
        <begin position="930"/>
        <end position="947"/>
    </location>
</feature>
<feature type="compositionally biased region" description="Basic and acidic residues" evidence="1">
    <location>
        <begin position="3459"/>
        <end position="3469"/>
    </location>
</feature>
<feature type="region of interest" description="Disordered" evidence="1">
    <location>
        <begin position="1430"/>
        <end position="1462"/>
    </location>
</feature>
<feature type="compositionally biased region" description="Polar residues" evidence="1">
    <location>
        <begin position="2450"/>
        <end position="2459"/>
    </location>
</feature>
<feature type="compositionally biased region" description="Low complexity" evidence="1">
    <location>
        <begin position="2904"/>
        <end position="2918"/>
    </location>
</feature>
<feature type="region of interest" description="Disordered" evidence="1">
    <location>
        <begin position="1734"/>
        <end position="1793"/>
    </location>
</feature>
<dbReference type="EMBL" id="SWKV01000006">
    <property type="protein sequence ID" value="KAF3045627.1"/>
    <property type="molecule type" value="Genomic_DNA"/>
</dbReference>
<feature type="compositionally biased region" description="Polar residues" evidence="1">
    <location>
        <begin position="909"/>
        <end position="923"/>
    </location>
</feature>
<name>A0A9P5C400_9PLEO</name>
<feature type="compositionally biased region" description="Low complexity" evidence="1">
    <location>
        <begin position="130"/>
        <end position="145"/>
    </location>
</feature>
<feature type="compositionally biased region" description="Basic and acidic residues" evidence="1">
    <location>
        <begin position="1556"/>
        <end position="1573"/>
    </location>
</feature>
<feature type="compositionally biased region" description="Basic and acidic residues" evidence="1">
    <location>
        <begin position="2151"/>
        <end position="2163"/>
    </location>
</feature>
<feature type="region of interest" description="Disordered" evidence="1">
    <location>
        <begin position="2708"/>
        <end position="2994"/>
    </location>
</feature>
<feature type="compositionally biased region" description="Basic and acidic residues" evidence="1">
    <location>
        <begin position="243"/>
        <end position="257"/>
    </location>
</feature>
<evidence type="ECO:0008006" key="4">
    <source>
        <dbReference type="Google" id="ProtNLM"/>
    </source>
</evidence>
<feature type="compositionally biased region" description="Basic residues" evidence="1">
    <location>
        <begin position="1331"/>
        <end position="1346"/>
    </location>
</feature>
<evidence type="ECO:0000313" key="3">
    <source>
        <dbReference type="Proteomes" id="UP000758155"/>
    </source>
</evidence>
<feature type="compositionally biased region" description="Basic and acidic residues" evidence="1">
    <location>
        <begin position="3097"/>
        <end position="3106"/>
    </location>
</feature>
<organism evidence="2 3">
    <name type="scientific">Didymella heteroderae</name>
    <dbReference type="NCBI Taxonomy" id="1769908"/>
    <lineage>
        <taxon>Eukaryota</taxon>
        <taxon>Fungi</taxon>
        <taxon>Dikarya</taxon>
        <taxon>Ascomycota</taxon>
        <taxon>Pezizomycotina</taxon>
        <taxon>Dothideomycetes</taxon>
        <taxon>Pleosporomycetidae</taxon>
        <taxon>Pleosporales</taxon>
        <taxon>Pleosporineae</taxon>
        <taxon>Didymellaceae</taxon>
        <taxon>Didymella</taxon>
    </lineage>
</organism>
<feature type="region of interest" description="Disordered" evidence="1">
    <location>
        <begin position="2133"/>
        <end position="2163"/>
    </location>
</feature>
<feature type="compositionally biased region" description="Polar residues" evidence="1">
    <location>
        <begin position="2201"/>
        <end position="2211"/>
    </location>
</feature>
<feature type="compositionally biased region" description="Polar residues" evidence="1">
    <location>
        <begin position="460"/>
        <end position="470"/>
    </location>
</feature>
<feature type="compositionally biased region" description="Basic and acidic residues" evidence="1">
    <location>
        <begin position="572"/>
        <end position="581"/>
    </location>
</feature>
<feature type="compositionally biased region" description="Low complexity" evidence="1">
    <location>
        <begin position="258"/>
        <end position="270"/>
    </location>
</feature>
<feature type="compositionally biased region" description="Basic and acidic residues" evidence="1">
    <location>
        <begin position="3478"/>
        <end position="3497"/>
    </location>
</feature>
<feature type="compositionally biased region" description="Polar residues" evidence="1">
    <location>
        <begin position="955"/>
        <end position="965"/>
    </location>
</feature>
<feature type="compositionally biased region" description="Polar residues" evidence="1">
    <location>
        <begin position="2388"/>
        <end position="2397"/>
    </location>
</feature>
<feature type="compositionally biased region" description="Basic and acidic residues" evidence="1">
    <location>
        <begin position="1294"/>
        <end position="1311"/>
    </location>
</feature>